<reference evidence="9" key="1">
    <citation type="journal article" date="2015" name="Proc. Natl. Acad. Sci. U.S.A.">
        <title>Networks of energetic and metabolic interactions define dynamics in microbial communities.</title>
        <authorList>
            <person name="Embree M."/>
            <person name="Liu J.K."/>
            <person name="Al-Bassam M.M."/>
            <person name="Zengler K."/>
        </authorList>
    </citation>
    <scope>NUCLEOTIDE SEQUENCE</scope>
</reference>
<feature type="transmembrane region" description="Helical" evidence="8">
    <location>
        <begin position="195"/>
        <end position="213"/>
    </location>
</feature>
<keyword evidence="7 8" id="KW-0472">Membrane</keyword>
<protein>
    <submittedName>
        <fullName evidence="9">1,4-dihydroxy-2-naphthoate octaprenyltransferase</fullName>
        <ecNumber evidence="9">2.5.1.74</ecNumber>
    </submittedName>
</protein>
<evidence type="ECO:0000256" key="5">
    <source>
        <dbReference type="ARBA" id="ARBA00022692"/>
    </source>
</evidence>
<feature type="transmembrane region" description="Helical" evidence="8">
    <location>
        <begin position="30"/>
        <end position="48"/>
    </location>
</feature>
<feature type="transmembrane region" description="Helical" evidence="8">
    <location>
        <begin position="170"/>
        <end position="189"/>
    </location>
</feature>
<dbReference type="GO" id="GO:0016020">
    <property type="term" value="C:membrane"/>
    <property type="evidence" value="ECO:0007669"/>
    <property type="project" value="UniProtKB-SubCell"/>
</dbReference>
<accession>A0A0W8FSY7</accession>
<dbReference type="InterPro" id="IPR000537">
    <property type="entry name" value="UbiA_prenyltransferase"/>
</dbReference>
<proteinExistence type="predicted"/>
<dbReference type="InterPro" id="IPR044878">
    <property type="entry name" value="UbiA_sf"/>
</dbReference>
<feature type="transmembrane region" description="Helical" evidence="8">
    <location>
        <begin position="112"/>
        <end position="135"/>
    </location>
</feature>
<dbReference type="GO" id="GO:0042371">
    <property type="term" value="P:vitamin K biosynthetic process"/>
    <property type="evidence" value="ECO:0007669"/>
    <property type="project" value="TreeGrafter"/>
</dbReference>
<dbReference type="CDD" id="cd13962">
    <property type="entry name" value="PT_UbiA_UBIAD1"/>
    <property type="match status" value="1"/>
</dbReference>
<dbReference type="Gene3D" id="1.10.357.140">
    <property type="entry name" value="UbiA prenyltransferase"/>
    <property type="match status" value="1"/>
</dbReference>
<name>A0A0W8FSY7_9ZZZZ</name>
<evidence type="ECO:0000256" key="6">
    <source>
        <dbReference type="ARBA" id="ARBA00022989"/>
    </source>
</evidence>
<dbReference type="PANTHER" id="PTHR13929:SF0">
    <property type="entry name" value="UBIA PRENYLTRANSFERASE DOMAIN-CONTAINING PROTEIN 1"/>
    <property type="match status" value="1"/>
</dbReference>
<comment type="subcellular location">
    <subcellularLocation>
        <location evidence="1">Membrane</location>
        <topology evidence="1">Multi-pass membrane protein</topology>
    </subcellularLocation>
</comment>
<feature type="transmembrane region" description="Helical" evidence="8">
    <location>
        <begin position="298"/>
        <end position="316"/>
    </location>
</feature>
<dbReference type="EC" id="2.5.1.74" evidence="9"/>
<comment type="caution">
    <text evidence="9">The sequence shown here is derived from an EMBL/GenBank/DDBJ whole genome shotgun (WGS) entry which is preliminary data.</text>
</comment>
<keyword evidence="3" id="KW-0474">Menaquinone biosynthesis</keyword>
<feature type="transmembrane region" description="Helical" evidence="8">
    <location>
        <begin position="141"/>
        <end position="158"/>
    </location>
</feature>
<organism evidence="9">
    <name type="scientific">hydrocarbon metagenome</name>
    <dbReference type="NCBI Taxonomy" id="938273"/>
    <lineage>
        <taxon>unclassified sequences</taxon>
        <taxon>metagenomes</taxon>
        <taxon>ecological metagenomes</taxon>
    </lineage>
</organism>
<dbReference type="PIRSF" id="PIRSF005355">
    <property type="entry name" value="UBIAD1"/>
    <property type="match status" value="1"/>
</dbReference>
<feature type="transmembrane region" description="Helical" evidence="8">
    <location>
        <begin position="240"/>
        <end position="261"/>
    </location>
</feature>
<evidence type="ECO:0000256" key="2">
    <source>
        <dbReference type="ARBA" id="ARBA00004863"/>
    </source>
</evidence>
<dbReference type="Pfam" id="PF01040">
    <property type="entry name" value="UbiA"/>
    <property type="match status" value="1"/>
</dbReference>
<dbReference type="GO" id="GO:0046428">
    <property type="term" value="F:1,4-dihydroxy-2-naphthoate polyprenyltransferase activity"/>
    <property type="evidence" value="ECO:0007669"/>
    <property type="project" value="UniProtKB-EC"/>
</dbReference>
<gene>
    <name evidence="9" type="ORF">ASZ90_006174</name>
</gene>
<evidence type="ECO:0000313" key="9">
    <source>
        <dbReference type="EMBL" id="KUG24037.1"/>
    </source>
</evidence>
<evidence type="ECO:0000256" key="8">
    <source>
        <dbReference type="SAM" id="Phobius"/>
    </source>
</evidence>
<evidence type="ECO:0000256" key="7">
    <source>
        <dbReference type="ARBA" id="ARBA00023136"/>
    </source>
</evidence>
<sequence>MLLSRRNDFRHFMQISIIEKTKNWLALSRPPFHTVGILPFILGTMLAYKITLTFSMVIFLLGVTAVILIMLSTYHLGEYFDYKEDEISQRLYKSNFAGGSGVIPAGTMPRSVALWTGLISFLLAGAIGVILQFVLNTGPCTLLLGCLGAFPGFFYSTKPVRLVQRGVGEVFIGFCYGWLPVASAYYIQTGTIHPVIHWMAIPIGLTIFNVIFLNEYPDYEADKATGKKNLLNRMGKEKGIFLYIGLSLLASAAVLASPFWGIPFKVVYFYLPVLAISLFIVLMILRGKYKEKNMLEKLCGLNIAVNLGTSLVYILVYI</sequence>
<keyword evidence="6 8" id="KW-1133">Transmembrane helix</keyword>
<dbReference type="GO" id="GO:0009234">
    <property type="term" value="P:menaquinone biosynthetic process"/>
    <property type="evidence" value="ECO:0007669"/>
    <property type="project" value="UniProtKB-UniPathway"/>
</dbReference>
<dbReference type="AlphaFoldDB" id="A0A0W8FSY7"/>
<evidence type="ECO:0000256" key="3">
    <source>
        <dbReference type="ARBA" id="ARBA00022428"/>
    </source>
</evidence>
<evidence type="ECO:0000256" key="1">
    <source>
        <dbReference type="ARBA" id="ARBA00004141"/>
    </source>
</evidence>
<feature type="transmembrane region" description="Helical" evidence="8">
    <location>
        <begin position="267"/>
        <end position="286"/>
    </location>
</feature>
<dbReference type="EMBL" id="LNQE01000868">
    <property type="protein sequence ID" value="KUG24037.1"/>
    <property type="molecule type" value="Genomic_DNA"/>
</dbReference>
<dbReference type="PANTHER" id="PTHR13929">
    <property type="entry name" value="1,4-DIHYDROXY-2-NAPHTHOATE OCTAPRENYLTRANSFERASE"/>
    <property type="match status" value="1"/>
</dbReference>
<feature type="transmembrane region" description="Helical" evidence="8">
    <location>
        <begin position="54"/>
        <end position="74"/>
    </location>
</feature>
<comment type="pathway">
    <text evidence="2">Quinol/quinone metabolism; menaquinone biosynthesis.</text>
</comment>
<keyword evidence="4 9" id="KW-0808">Transferase</keyword>
<dbReference type="UniPathway" id="UPA00079"/>
<keyword evidence="5 8" id="KW-0812">Transmembrane</keyword>
<dbReference type="InterPro" id="IPR026046">
    <property type="entry name" value="UBIAD1"/>
</dbReference>
<evidence type="ECO:0000256" key="4">
    <source>
        <dbReference type="ARBA" id="ARBA00022679"/>
    </source>
</evidence>